<keyword evidence="4" id="KW-0804">Transcription</keyword>
<evidence type="ECO:0000256" key="2">
    <source>
        <dbReference type="ARBA" id="ARBA00023015"/>
    </source>
</evidence>
<evidence type="ECO:0000256" key="1">
    <source>
        <dbReference type="ARBA" id="ARBA00010641"/>
    </source>
</evidence>
<dbReference type="Pfam" id="PF04542">
    <property type="entry name" value="Sigma70_r2"/>
    <property type="match status" value="1"/>
</dbReference>
<dbReference type="NCBIfam" id="TIGR02937">
    <property type="entry name" value="sigma70-ECF"/>
    <property type="match status" value="1"/>
</dbReference>
<organism evidence="7 8">
    <name type="scientific">Luteimonas aestuarii</name>
    <dbReference type="NCBI Taxonomy" id="453837"/>
    <lineage>
        <taxon>Bacteria</taxon>
        <taxon>Pseudomonadati</taxon>
        <taxon>Pseudomonadota</taxon>
        <taxon>Gammaproteobacteria</taxon>
        <taxon>Lysobacterales</taxon>
        <taxon>Lysobacteraceae</taxon>
        <taxon>Luteimonas</taxon>
    </lineage>
</organism>
<comment type="caution">
    <text evidence="7">The sequence shown here is derived from an EMBL/GenBank/DDBJ whole genome shotgun (WGS) entry which is preliminary data.</text>
</comment>
<dbReference type="PANTHER" id="PTHR43133:SF62">
    <property type="entry name" value="RNA POLYMERASE SIGMA FACTOR SIGZ"/>
    <property type="match status" value="1"/>
</dbReference>
<protein>
    <submittedName>
        <fullName evidence="7">Sigma-70 family RNA polymerase sigma factor</fullName>
    </submittedName>
</protein>
<evidence type="ECO:0000259" key="5">
    <source>
        <dbReference type="Pfam" id="PF04542"/>
    </source>
</evidence>
<dbReference type="OrthoDB" id="9784272at2"/>
<dbReference type="InterPro" id="IPR013249">
    <property type="entry name" value="RNA_pol_sigma70_r4_t2"/>
</dbReference>
<dbReference type="InterPro" id="IPR039425">
    <property type="entry name" value="RNA_pol_sigma-70-like"/>
</dbReference>
<dbReference type="Gene3D" id="1.10.10.10">
    <property type="entry name" value="Winged helix-like DNA-binding domain superfamily/Winged helix DNA-binding domain"/>
    <property type="match status" value="1"/>
</dbReference>
<reference evidence="7 8" key="1">
    <citation type="submission" date="2019-03" db="EMBL/GenBank/DDBJ databases">
        <title>Luteimonas zhaokaii sp.nov., isolated from the rectal contents of Plateau pika in Yushu, Qinghai Province, China.</title>
        <authorList>
            <person name="Zhang G."/>
        </authorList>
    </citation>
    <scope>NUCLEOTIDE SEQUENCE [LARGE SCALE GENOMIC DNA]</scope>
    <source>
        <strain evidence="7 8">B9</strain>
    </source>
</reference>
<evidence type="ECO:0000313" key="8">
    <source>
        <dbReference type="Proteomes" id="UP000294796"/>
    </source>
</evidence>
<dbReference type="Pfam" id="PF08281">
    <property type="entry name" value="Sigma70_r4_2"/>
    <property type="match status" value="1"/>
</dbReference>
<proteinExistence type="inferred from homology"/>
<dbReference type="InterPro" id="IPR013324">
    <property type="entry name" value="RNA_pol_sigma_r3/r4-like"/>
</dbReference>
<dbReference type="Gene3D" id="1.10.1740.10">
    <property type="match status" value="1"/>
</dbReference>
<dbReference type="GO" id="GO:0003677">
    <property type="term" value="F:DNA binding"/>
    <property type="evidence" value="ECO:0007669"/>
    <property type="project" value="InterPro"/>
</dbReference>
<dbReference type="SUPFAM" id="SSF88659">
    <property type="entry name" value="Sigma3 and sigma4 domains of RNA polymerase sigma factors"/>
    <property type="match status" value="1"/>
</dbReference>
<dbReference type="GO" id="GO:0006352">
    <property type="term" value="P:DNA-templated transcription initiation"/>
    <property type="evidence" value="ECO:0007669"/>
    <property type="project" value="InterPro"/>
</dbReference>
<sequence length="209" mass="23898">MNARPADRTASPFEASRIVASIVQPLRESRDWSSEMEAVSRRRDRDSFMRIYDHFMPRACLYLRGLGTTPAVAEELAQEALLKLWLRADLYDPARSSLSTWLFRIARNLYIDRVRREPGWMQAQDALAVAAAEDGMAIPSSAESYVDQAQLKRRIDALSTVQARLIRMSYFESKSHQEIAAELDMPLGTVKSHLRRAFLKLQDEIEGRP</sequence>
<comment type="similarity">
    <text evidence="1">Belongs to the sigma-70 factor family. ECF subfamily.</text>
</comment>
<evidence type="ECO:0000259" key="6">
    <source>
        <dbReference type="Pfam" id="PF08281"/>
    </source>
</evidence>
<dbReference type="Proteomes" id="UP000294796">
    <property type="component" value="Unassembled WGS sequence"/>
</dbReference>
<dbReference type="CDD" id="cd06171">
    <property type="entry name" value="Sigma70_r4"/>
    <property type="match status" value="1"/>
</dbReference>
<keyword evidence="8" id="KW-1185">Reference proteome</keyword>
<dbReference type="RefSeq" id="WP_133320691.1">
    <property type="nucleotide sequence ID" value="NZ_SMTF01000002.1"/>
</dbReference>
<feature type="domain" description="RNA polymerase sigma factor 70 region 4 type 2" evidence="6">
    <location>
        <begin position="150"/>
        <end position="201"/>
    </location>
</feature>
<dbReference type="EMBL" id="SMTF01000002">
    <property type="protein sequence ID" value="TDK27191.1"/>
    <property type="molecule type" value="Genomic_DNA"/>
</dbReference>
<dbReference type="InterPro" id="IPR013325">
    <property type="entry name" value="RNA_pol_sigma_r2"/>
</dbReference>
<keyword evidence="2" id="KW-0805">Transcription regulation</keyword>
<dbReference type="PANTHER" id="PTHR43133">
    <property type="entry name" value="RNA POLYMERASE ECF-TYPE SIGMA FACTO"/>
    <property type="match status" value="1"/>
</dbReference>
<evidence type="ECO:0000256" key="4">
    <source>
        <dbReference type="ARBA" id="ARBA00023163"/>
    </source>
</evidence>
<accession>A0A4R5U0W6</accession>
<dbReference type="InterPro" id="IPR014284">
    <property type="entry name" value="RNA_pol_sigma-70_dom"/>
</dbReference>
<gene>
    <name evidence="7" type="ORF">E2F46_03000</name>
</gene>
<dbReference type="InterPro" id="IPR007627">
    <property type="entry name" value="RNA_pol_sigma70_r2"/>
</dbReference>
<evidence type="ECO:0000256" key="3">
    <source>
        <dbReference type="ARBA" id="ARBA00023082"/>
    </source>
</evidence>
<feature type="domain" description="RNA polymerase sigma-70 region 2" evidence="5">
    <location>
        <begin position="52"/>
        <end position="117"/>
    </location>
</feature>
<keyword evidence="3" id="KW-0731">Sigma factor</keyword>
<dbReference type="SUPFAM" id="SSF88946">
    <property type="entry name" value="Sigma2 domain of RNA polymerase sigma factors"/>
    <property type="match status" value="1"/>
</dbReference>
<dbReference type="AlphaFoldDB" id="A0A4R5U0W6"/>
<evidence type="ECO:0000313" key="7">
    <source>
        <dbReference type="EMBL" id="TDK27191.1"/>
    </source>
</evidence>
<dbReference type="GO" id="GO:0016987">
    <property type="term" value="F:sigma factor activity"/>
    <property type="evidence" value="ECO:0007669"/>
    <property type="project" value="UniProtKB-KW"/>
</dbReference>
<dbReference type="InterPro" id="IPR036388">
    <property type="entry name" value="WH-like_DNA-bd_sf"/>
</dbReference>
<name>A0A4R5U0W6_9GAMM</name>